<evidence type="ECO:0000256" key="1">
    <source>
        <dbReference type="SAM" id="MobiDB-lite"/>
    </source>
</evidence>
<dbReference type="EMBL" id="BKCP01007070">
    <property type="protein sequence ID" value="GER44709.1"/>
    <property type="molecule type" value="Genomic_DNA"/>
</dbReference>
<accession>A0A5A7QH90</accession>
<gene>
    <name evidence="2" type="ORF">STAS_21614</name>
</gene>
<protein>
    <submittedName>
        <fullName evidence="2">Cyclic nucleotide-regulated ion channel family protein</fullName>
    </submittedName>
</protein>
<evidence type="ECO:0000313" key="3">
    <source>
        <dbReference type="Proteomes" id="UP000325081"/>
    </source>
</evidence>
<dbReference type="Proteomes" id="UP000325081">
    <property type="component" value="Unassembled WGS sequence"/>
</dbReference>
<feature type="region of interest" description="Disordered" evidence="1">
    <location>
        <begin position="179"/>
        <end position="202"/>
    </location>
</feature>
<proteinExistence type="predicted"/>
<organism evidence="2 3">
    <name type="scientific">Striga asiatica</name>
    <name type="common">Asiatic witchweed</name>
    <name type="synonym">Buchnera asiatica</name>
    <dbReference type="NCBI Taxonomy" id="4170"/>
    <lineage>
        <taxon>Eukaryota</taxon>
        <taxon>Viridiplantae</taxon>
        <taxon>Streptophyta</taxon>
        <taxon>Embryophyta</taxon>
        <taxon>Tracheophyta</taxon>
        <taxon>Spermatophyta</taxon>
        <taxon>Magnoliopsida</taxon>
        <taxon>eudicotyledons</taxon>
        <taxon>Gunneridae</taxon>
        <taxon>Pentapetalae</taxon>
        <taxon>asterids</taxon>
        <taxon>lamiids</taxon>
        <taxon>Lamiales</taxon>
        <taxon>Orobanchaceae</taxon>
        <taxon>Buchnereae</taxon>
        <taxon>Striga</taxon>
    </lineage>
</organism>
<reference evidence="3" key="1">
    <citation type="journal article" date="2019" name="Curr. Biol.">
        <title>Genome Sequence of Striga asiatica Provides Insight into the Evolution of Plant Parasitism.</title>
        <authorList>
            <person name="Yoshida S."/>
            <person name="Kim S."/>
            <person name="Wafula E.K."/>
            <person name="Tanskanen J."/>
            <person name="Kim Y.M."/>
            <person name="Honaas L."/>
            <person name="Yang Z."/>
            <person name="Spallek T."/>
            <person name="Conn C.E."/>
            <person name="Ichihashi Y."/>
            <person name="Cheong K."/>
            <person name="Cui S."/>
            <person name="Der J.P."/>
            <person name="Gundlach H."/>
            <person name="Jiao Y."/>
            <person name="Hori C."/>
            <person name="Ishida J.K."/>
            <person name="Kasahara H."/>
            <person name="Kiba T."/>
            <person name="Kim M.S."/>
            <person name="Koo N."/>
            <person name="Laohavisit A."/>
            <person name="Lee Y.H."/>
            <person name="Lumba S."/>
            <person name="McCourt P."/>
            <person name="Mortimer J.C."/>
            <person name="Mutuku J.M."/>
            <person name="Nomura T."/>
            <person name="Sasaki-Sekimoto Y."/>
            <person name="Seto Y."/>
            <person name="Wang Y."/>
            <person name="Wakatake T."/>
            <person name="Sakakibara H."/>
            <person name="Demura T."/>
            <person name="Yamaguchi S."/>
            <person name="Yoneyama K."/>
            <person name="Manabe R.I."/>
            <person name="Nelson D.C."/>
            <person name="Schulman A.H."/>
            <person name="Timko M.P."/>
            <person name="dePamphilis C.W."/>
            <person name="Choi D."/>
            <person name="Shirasu K."/>
        </authorList>
    </citation>
    <scope>NUCLEOTIDE SEQUENCE [LARGE SCALE GENOMIC DNA]</scope>
    <source>
        <strain evidence="3">cv. UVA1</strain>
    </source>
</reference>
<evidence type="ECO:0000313" key="2">
    <source>
        <dbReference type="EMBL" id="GER44709.1"/>
    </source>
</evidence>
<keyword evidence="3" id="KW-1185">Reference proteome</keyword>
<name>A0A5A7QH90_STRAF</name>
<comment type="caution">
    <text evidence="2">The sequence shown here is derived from an EMBL/GenBank/DDBJ whole genome shotgun (WGS) entry which is preliminary data.</text>
</comment>
<dbReference type="AlphaFoldDB" id="A0A5A7QH90"/>
<dbReference type="OrthoDB" id="1733086at2759"/>
<sequence>MCPISSSSSTHHATPSPFASSLKNLFQTGCFFQSLSSTSSIGTPFVSGNRNSTNKPITTIHAAKKKKMNACAIMNVNIMLELTATANPAVRISLGISQPIGPHDHANDITYVQTSTTTMPAMNLSSDPVGFRTRKRKEKKMNVCTCEMNIWTQAWRSNFLLPTLSTAKTETKVEKTLTKPVITDDSNEASAPKPNVWNRTGA</sequence>